<dbReference type="HAMAP" id="MF_00079">
    <property type="entry name" value="HisG_Long"/>
    <property type="match status" value="1"/>
</dbReference>
<evidence type="ECO:0000256" key="1">
    <source>
        <dbReference type="ARBA" id="ARBA00000915"/>
    </source>
</evidence>
<dbReference type="GO" id="GO:0000105">
    <property type="term" value="P:L-histidine biosynthetic process"/>
    <property type="evidence" value="ECO:0007669"/>
    <property type="project" value="UniProtKB-UniRule"/>
</dbReference>
<evidence type="ECO:0000313" key="15">
    <source>
        <dbReference type="EMBL" id="SFC79346.1"/>
    </source>
</evidence>
<comment type="cofactor">
    <cofactor evidence="11">
        <name>Mg(2+)</name>
        <dbReference type="ChEBI" id="CHEBI:18420"/>
    </cofactor>
</comment>
<dbReference type="GO" id="GO:0005524">
    <property type="term" value="F:ATP binding"/>
    <property type="evidence" value="ECO:0007669"/>
    <property type="project" value="UniProtKB-KW"/>
</dbReference>
<dbReference type="InterPro" id="IPR001348">
    <property type="entry name" value="ATP_PRibTrfase_HisG"/>
</dbReference>
<dbReference type="GO" id="GO:0003879">
    <property type="term" value="F:ATP phosphoribosyltransferase activity"/>
    <property type="evidence" value="ECO:0007669"/>
    <property type="project" value="UniProtKB-UniRule"/>
</dbReference>
<evidence type="ECO:0000313" key="16">
    <source>
        <dbReference type="Proteomes" id="UP000198832"/>
    </source>
</evidence>
<dbReference type="EMBL" id="FOLB01000011">
    <property type="protein sequence ID" value="SFC79346.1"/>
    <property type="molecule type" value="Genomic_DNA"/>
</dbReference>
<dbReference type="Pfam" id="PF01634">
    <property type="entry name" value="HisG"/>
    <property type="match status" value="1"/>
</dbReference>
<keyword evidence="11" id="KW-0460">Magnesium</keyword>
<evidence type="ECO:0000259" key="13">
    <source>
        <dbReference type="Pfam" id="PF01634"/>
    </source>
</evidence>
<dbReference type="InterPro" id="IPR011322">
    <property type="entry name" value="N-reg_PII-like_a/b"/>
</dbReference>
<dbReference type="Gene3D" id="3.30.70.120">
    <property type="match status" value="1"/>
</dbReference>
<keyword evidence="16" id="KW-1185">Reference proteome</keyword>
<keyword evidence="9 11" id="KW-0368">Histidine biosynthesis</keyword>
<dbReference type="SUPFAM" id="SSF53850">
    <property type="entry name" value="Periplasmic binding protein-like II"/>
    <property type="match status" value="1"/>
</dbReference>
<gene>
    <name evidence="11" type="primary">hisG</name>
    <name evidence="15" type="ORF">SAMN04487968_111120</name>
</gene>
<keyword evidence="7 11" id="KW-0328">Glycosyltransferase</keyword>
<dbReference type="InterPro" id="IPR018198">
    <property type="entry name" value="ATP_PRibTrfase_CS"/>
</dbReference>
<feature type="domain" description="ATP phosphoribosyltransferase catalytic" evidence="13">
    <location>
        <begin position="71"/>
        <end position="223"/>
    </location>
</feature>
<keyword evidence="11" id="KW-0963">Cytoplasm</keyword>
<dbReference type="CDD" id="cd13591">
    <property type="entry name" value="PBP2_HisGL1"/>
    <property type="match status" value="1"/>
</dbReference>
<dbReference type="STRING" id="574651.SAMN04487968_111120"/>
<evidence type="ECO:0000256" key="6">
    <source>
        <dbReference type="ARBA" id="ARBA00022605"/>
    </source>
</evidence>
<comment type="pathway">
    <text evidence="2 11">Amino-acid biosynthesis; L-histidine biosynthesis; L-histidine from 5-phospho-alpha-D-ribose 1-diphosphate: step 1/9.</text>
</comment>
<dbReference type="EC" id="2.4.2.17" evidence="4 11"/>
<dbReference type="Pfam" id="PF08029">
    <property type="entry name" value="HisG_C"/>
    <property type="match status" value="1"/>
</dbReference>
<keyword evidence="8 11" id="KW-0808">Transferase</keyword>
<dbReference type="InterPro" id="IPR013115">
    <property type="entry name" value="HisG_C"/>
</dbReference>
<keyword evidence="11" id="KW-0479">Metal-binding</keyword>
<dbReference type="RefSeq" id="WP_091125272.1">
    <property type="nucleotide sequence ID" value="NZ_FOLB01000011.1"/>
</dbReference>
<evidence type="ECO:0000256" key="8">
    <source>
        <dbReference type="ARBA" id="ARBA00022679"/>
    </source>
</evidence>
<proteinExistence type="inferred from homology"/>
<evidence type="ECO:0000256" key="3">
    <source>
        <dbReference type="ARBA" id="ARBA00007955"/>
    </source>
</evidence>
<protein>
    <recommendedName>
        <fullName evidence="5 11">ATP phosphoribosyltransferase</fullName>
        <shortName evidence="11">ATP-PRT</shortName>
        <shortName evidence="11">ATP-PRTase</shortName>
        <ecNumber evidence="4 11">2.4.2.17</ecNumber>
    </recommendedName>
</protein>
<dbReference type="Proteomes" id="UP000198832">
    <property type="component" value="Unassembled WGS sequence"/>
</dbReference>
<comment type="catalytic activity">
    <reaction evidence="1 11">
        <text>1-(5-phospho-beta-D-ribosyl)-ATP + diphosphate = 5-phospho-alpha-D-ribose 1-diphosphate + ATP</text>
        <dbReference type="Rhea" id="RHEA:18473"/>
        <dbReference type="ChEBI" id="CHEBI:30616"/>
        <dbReference type="ChEBI" id="CHEBI:33019"/>
        <dbReference type="ChEBI" id="CHEBI:58017"/>
        <dbReference type="ChEBI" id="CHEBI:73183"/>
        <dbReference type="EC" id="2.4.2.17"/>
    </reaction>
</comment>
<comment type="activity regulation">
    <text evidence="11">Feedback inhibited by histidine.</text>
</comment>
<dbReference type="NCBIfam" id="TIGR00070">
    <property type="entry name" value="hisG"/>
    <property type="match status" value="1"/>
</dbReference>
<dbReference type="OrthoDB" id="9801867at2"/>
<dbReference type="InterPro" id="IPR015867">
    <property type="entry name" value="N-reg_PII/ATP_PRibTrfase_C"/>
</dbReference>
<evidence type="ECO:0000256" key="9">
    <source>
        <dbReference type="ARBA" id="ARBA00023102"/>
    </source>
</evidence>
<keyword evidence="11" id="KW-0067">ATP-binding</keyword>
<dbReference type="UniPathway" id="UPA00031">
    <property type="reaction ID" value="UER00006"/>
</dbReference>
<evidence type="ECO:0000256" key="10">
    <source>
        <dbReference type="ARBA" id="ARBA00024861"/>
    </source>
</evidence>
<dbReference type="PANTHER" id="PTHR21403:SF8">
    <property type="entry name" value="ATP PHOSPHORIBOSYLTRANSFERASE"/>
    <property type="match status" value="1"/>
</dbReference>
<dbReference type="PROSITE" id="PS01316">
    <property type="entry name" value="ATP_P_PHORIBOSYLTR"/>
    <property type="match status" value="1"/>
</dbReference>
<comment type="subcellular location">
    <subcellularLocation>
        <location evidence="11">Cytoplasm</location>
    </subcellularLocation>
</comment>
<keyword evidence="6 11" id="KW-0028">Amino-acid biosynthesis</keyword>
<comment type="function">
    <text evidence="10 11">Catalyzes the condensation of ATP and 5-phosphoribose 1-diphosphate to form N'-(5'-phosphoribosyl)-ATP (PR-ATP). Has a crucial role in the pathway because the rate of histidine biosynthesis seems to be controlled primarily by regulation of HisG enzymatic activity.</text>
</comment>
<evidence type="ECO:0000256" key="12">
    <source>
        <dbReference type="SAM" id="MobiDB-lite"/>
    </source>
</evidence>
<dbReference type="Gene3D" id="3.40.190.10">
    <property type="entry name" value="Periplasmic binding protein-like II"/>
    <property type="match status" value="2"/>
</dbReference>
<evidence type="ECO:0000256" key="11">
    <source>
        <dbReference type="HAMAP-Rule" id="MF_00079"/>
    </source>
</evidence>
<evidence type="ECO:0000256" key="7">
    <source>
        <dbReference type="ARBA" id="ARBA00022676"/>
    </source>
</evidence>
<feature type="compositionally biased region" description="Polar residues" evidence="12">
    <location>
        <begin position="1"/>
        <end position="18"/>
    </location>
</feature>
<accession>A0A1I1M2R7</accession>
<dbReference type="SUPFAM" id="SSF54913">
    <property type="entry name" value="GlnB-like"/>
    <property type="match status" value="1"/>
</dbReference>
<evidence type="ECO:0000256" key="4">
    <source>
        <dbReference type="ARBA" id="ARBA00011946"/>
    </source>
</evidence>
<evidence type="ECO:0000256" key="5">
    <source>
        <dbReference type="ARBA" id="ARBA00020998"/>
    </source>
</evidence>
<dbReference type="InterPro" id="IPR020621">
    <property type="entry name" value="ATP-PRT_HisG_long"/>
</dbReference>
<dbReference type="PANTHER" id="PTHR21403">
    <property type="entry name" value="ATP PHOSPHORIBOSYLTRANSFERASE ATP-PRTASE"/>
    <property type="match status" value="1"/>
</dbReference>
<sequence length="303" mass="32580">MVSTSSTTENASPTSGNGANPGYLRIAVPNKGALSEAASTMLREAGYRQRDDSKRLTLIDDDNGVEFFYLRPRDIALYVGEGTLDIGITGRDLLHDSGAKADEALPLGFGRSRFRFAGPAGSYTSVEDLAGKRIATSYAGIVDAFLQQRGIEATVTRLDGAVESSIQLGVADVIADVVETGSTLRQAGLEIFGDTILESEAVVITCARREAPSAFETFRRRIEGVLVARSYVMMDYDIRAQDVPAATELAPGLEGPTVSPLHREGWVAVRVMVPREGSQKLMDDLWAIGARAILLTDIHACRL</sequence>
<dbReference type="InterPro" id="IPR013820">
    <property type="entry name" value="ATP_PRibTrfase_cat"/>
</dbReference>
<dbReference type="NCBIfam" id="TIGR03455">
    <property type="entry name" value="HisG_C-term"/>
    <property type="match status" value="1"/>
</dbReference>
<evidence type="ECO:0000256" key="2">
    <source>
        <dbReference type="ARBA" id="ARBA00004667"/>
    </source>
</evidence>
<dbReference type="AlphaFoldDB" id="A0A1I1M2R7"/>
<dbReference type="GO" id="GO:0000287">
    <property type="term" value="F:magnesium ion binding"/>
    <property type="evidence" value="ECO:0007669"/>
    <property type="project" value="UniProtKB-UniRule"/>
</dbReference>
<dbReference type="GO" id="GO:0005737">
    <property type="term" value="C:cytoplasm"/>
    <property type="evidence" value="ECO:0007669"/>
    <property type="project" value="UniProtKB-SubCell"/>
</dbReference>
<feature type="region of interest" description="Disordered" evidence="12">
    <location>
        <begin position="1"/>
        <end position="23"/>
    </location>
</feature>
<feature type="domain" description="Histidine biosynthesis HisG C-terminal" evidence="14">
    <location>
        <begin position="228"/>
        <end position="299"/>
    </location>
</feature>
<evidence type="ECO:0000259" key="14">
    <source>
        <dbReference type="Pfam" id="PF08029"/>
    </source>
</evidence>
<organism evidence="15 16">
    <name type="scientific">Nocardioides terrae</name>
    <dbReference type="NCBI Taxonomy" id="574651"/>
    <lineage>
        <taxon>Bacteria</taxon>
        <taxon>Bacillati</taxon>
        <taxon>Actinomycetota</taxon>
        <taxon>Actinomycetes</taxon>
        <taxon>Propionibacteriales</taxon>
        <taxon>Nocardioidaceae</taxon>
        <taxon>Nocardioides</taxon>
    </lineage>
</organism>
<name>A0A1I1M2R7_9ACTN</name>
<comment type="similarity">
    <text evidence="3 11">Belongs to the ATP phosphoribosyltransferase family. Long subfamily.</text>
</comment>
<reference evidence="15 16" key="1">
    <citation type="submission" date="2016-10" db="EMBL/GenBank/DDBJ databases">
        <authorList>
            <person name="de Groot N.N."/>
        </authorList>
    </citation>
    <scope>NUCLEOTIDE SEQUENCE [LARGE SCALE GENOMIC DNA]</scope>
    <source>
        <strain evidence="15 16">CGMCC 1.7056</strain>
    </source>
</reference>
<keyword evidence="11" id="KW-0547">Nucleotide-binding</keyword>